<dbReference type="Proteomes" id="UP000292583">
    <property type="component" value="Unassembled WGS sequence"/>
</dbReference>
<dbReference type="InterPro" id="IPR003439">
    <property type="entry name" value="ABC_transporter-like_ATP-bd"/>
</dbReference>
<keyword evidence="12" id="KW-1185">Reference proteome</keyword>
<evidence type="ECO:0000313" key="12">
    <source>
        <dbReference type="Proteomes" id="UP000292583"/>
    </source>
</evidence>
<dbReference type="InterPro" id="IPR003593">
    <property type="entry name" value="AAA+_ATPase"/>
</dbReference>
<dbReference type="CDD" id="cd03214">
    <property type="entry name" value="ABC_Iron-Siderophores_B12_Hemin"/>
    <property type="match status" value="1"/>
</dbReference>
<keyword evidence="2" id="KW-0813">Transport</keyword>
<comment type="subcellular location">
    <subcellularLocation>
        <location evidence="1">Cell membrane</location>
        <topology evidence="1">Peripheral membrane protein</topology>
    </subcellularLocation>
</comment>
<dbReference type="AlphaFoldDB" id="A0A4Q9JW03"/>
<name>A0A4Q9JW03_9BACT</name>
<feature type="domain" description="ABC transporter" evidence="10">
    <location>
        <begin position="2"/>
        <end position="236"/>
    </location>
</feature>
<evidence type="ECO:0000256" key="7">
    <source>
        <dbReference type="ARBA" id="ARBA00023004"/>
    </source>
</evidence>
<dbReference type="GO" id="GO:0005886">
    <property type="term" value="C:plasma membrane"/>
    <property type="evidence" value="ECO:0007669"/>
    <property type="project" value="UniProtKB-SubCell"/>
</dbReference>
<keyword evidence="5" id="KW-0547">Nucleotide-binding</keyword>
<dbReference type="PANTHER" id="PTHR42771:SF3">
    <property type="entry name" value="PETROBACTIN IMPORT ATP-BINDING PROTEIN YCLP"/>
    <property type="match status" value="1"/>
</dbReference>
<dbReference type="InterPro" id="IPR027417">
    <property type="entry name" value="P-loop_NTPase"/>
</dbReference>
<dbReference type="SMART" id="SM00382">
    <property type="entry name" value="AAA"/>
    <property type="match status" value="1"/>
</dbReference>
<dbReference type="FunFam" id="3.40.50.300:FF:000134">
    <property type="entry name" value="Iron-enterobactin ABC transporter ATP-binding protein"/>
    <property type="match status" value="1"/>
</dbReference>
<evidence type="ECO:0000256" key="2">
    <source>
        <dbReference type="ARBA" id="ARBA00022448"/>
    </source>
</evidence>
<dbReference type="Pfam" id="PF00005">
    <property type="entry name" value="ABC_tran"/>
    <property type="match status" value="1"/>
</dbReference>
<dbReference type="InterPro" id="IPR051535">
    <property type="entry name" value="Siderophore_ABC-ATPase"/>
</dbReference>
<evidence type="ECO:0000256" key="8">
    <source>
        <dbReference type="ARBA" id="ARBA00023065"/>
    </source>
</evidence>
<dbReference type="GO" id="GO:0006826">
    <property type="term" value="P:iron ion transport"/>
    <property type="evidence" value="ECO:0007669"/>
    <property type="project" value="UniProtKB-KW"/>
</dbReference>
<keyword evidence="4" id="KW-0410">Iron transport</keyword>
<evidence type="ECO:0000256" key="5">
    <source>
        <dbReference type="ARBA" id="ARBA00022741"/>
    </source>
</evidence>
<proteinExistence type="predicted"/>
<sequence length="251" mass="28789">MIELKNISKSYNKKSIVSNLNLTFPRNKLISLIGPNGAGKSTVLSLISRLLKPDNGEIYIDGKNINSYKENILAQKISILKQQNNLNLRLSIEELVSFGRFPYSQGRLNSQDKEKINEALNYTGLYEIKDKYLDTLSGGQKQRAFIAMIIAQDTEFILFDEPLNNLDMKHCVQTMNLMKNLIKDFNKSIIVVLHDINFASIYSDEILALKDGKIVKFDHTEKIINSEVLKEVYDMEIPLVEFKNKKVCLYF</sequence>
<keyword evidence="9" id="KW-0472">Membrane</keyword>
<evidence type="ECO:0000256" key="3">
    <source>
        <dbReference type="ARBA" id="ARBA00022475"/>
    </source>
</evidence>
<comment type="caution">
    <text evidence="11">The sequence shown here is derived from an EMBL/GenBank/DDBJ whole genome shotgun (WGS) entry which is preliminary data.</text>
</comment>
<keyword evidence="3" id="KW-1003">Cell membrane</keyword>
<evidence type="ECO:0000259" key="10">
    <source>
        <dbReference type="PROSITE" id="PS50893"/>
    </source>
</evidence>
<evidence type="ECO:0000256" key="4">
    <source>
        <dbReference type="ARBA" id="ARBA00022496"/>
    </source>
</evidence>
<dbReference type="OrthoDB" id="5515229at2"/>
<keyword evidence="8" id="KW-0406">Ion transport</keyword>
<evidence type="ECO:0000256" key="1">
    <source>
        <dbReference type="ARBA" id="ARBA00004202"/>
    </source>
</evidence>
<keyword evidence="7" id="KW-0408">Iron</keyword>
<dbReference type="PANTHER" id="PTHR42771">
    <property type="entry name" value="IRON(3+)-HYDROXAMATE IMPORT ATP-BINDING PROTEIN FHUC"/>
    <property type="match status" value="1"/>
</dbReference>
<reference evidence="11 12" key="1">
    <citation type="submission" date="2018-07" db="EMBL/GenBank/DDBJ databases">
        <title>Campylobacter zealandensis sp. nov., isolated from birds and water in New Zealand.</title>
        <authorList>
            <person name="Wilkinson D.A."/>
            <person name="Biggs P.J."/>
            <person name="French N.P."/>
            <person name="Midwinter A.C."/>
        </authorList>
    </citation>
    <scope>NUCLEOTIDE SEQUENCE [LARGE SCALE GENOMIC DNA]</scope>
    <source>
        <strain evidence="11 12">B423b</strain>
    </source>
</reference>
<dbReference type="EMBL" id="QPGR01000001">
    <property type="protein sequence ID" value="TBR82388.1"/>
    <property type="molecule type" value="Genomic_DNA"/>
</dbReference>
<gene>
    <name evidence="11" type="ORF">DU473_00670</name>
</gene>
<protein>
    <submittedName>
        <fullName evidence="11">ATP-binding cassette domain-containing protein</fullName>
    </submittedName>
</protein>
<dbReference type="InterPro" id="IPR017871">
    <property type="entry name" value="ABC_transporter-like_CS"/>
</dbReference>
<dbReference type="RefSeq" id="WP_131163375.1">
    <property type="nucleotide sequence ID" value="NZ_JAENKU010000004.1"/>
</dbReference>
<dbReference type="PROSITE" id="PS00211">
    <property type="entry name" value="ABC_TRANSPORTER_1"/>
    <property type="match status" value="1"/>
</dbReference>
<dbReference type="PROSITE" id="PS50893">
    <property type="entry name" value="ABC_TRANSPORTER_2"/>
    <property type="match status" value="1"/>
</dbReference>
<dbReference type="GO" id="GO:0016887">
    <property type="term" value="F:ATP hydrolysis activity"/>
    <property type="evidence" value="ECO:0007669"/>
    <property type="project" value="InterPro"/>
</dbReference>
<dbReference type="Gene3D" id="3.40.50.300">
    <property type="entry name" value="P-loop containing nucleotide triphosphate hydrolases"/>
    <property type="match status" value="1"/>
</dbReference>
<dbReference type="SUPFAM" id="SSF52540">
    <property type="entry name" value="P-loop containing nucleoside triphosphate hydrolases"/>
    <property type="match status" value="1"/>
</dbReference>
<evidence type="ECO:0000256" key="6">
    <source>
        <dbReference type="ARBA" id="ARBA00022840"/>
    </source>
</evidence>
<evidence type="ECO:0000256" key="9">
    <source>
        <dbReference type="ARBA" id="ARBA00023136"/>
    </source>
</evidence>
<keyword evidence="6 11" id="KW-0067">ATP-binding</keyword>
<evidence type="ECO:0000313" key="11">
    <source>
        <dbReference type="EMBL" id="TBR82388.1"/>
    </source>
</evidence>
<dbReference type="GO" id="GO:0005524">
    <property type="term" value="F:ATP binding"/>
    <property type="evidence" value="ECO:0007669"/>
    <property type="project" value="UniProtKB-KW"/>
</dbReference>
<accession>A0A4Q9JW03</accession>
<organism evidence="11 12">
    <name type="scientific">Campylobacter novaezeelandiae</name>
    <dbReference type="NCBI Taxonomy" id="2267891"/>
    <lineage>
        <taxon>Bacteria</taxon>
        <taxon>Pseudomonadati</taxon>
        <taxon>Campylobacterota</taxon>
        <taxon>Epsilonproteobacteria</taxon>
        <taxon>Campylobacterales</taxon>
        <taxon>Campylobacteraceae</taxon>
        <taxon>Campylobacter</taxon>
    </lineage>
</organism>